<sequence>MLRWAYGCSRRDRVQDEEDGAMMKTAPIQLKMKEPRLRWYGRILRRPKNHPIRLAVDFEEPGKRPRLVPKKSWRNVIKRDIAEVGATVDDALDRMSWQWGGTIDAV</sequence>
<dbReference type="OrthoDB" id="425681at2759"/>
<dbReference type="WBParaSite" id="HPBE_0001566901-mRNA-1">
    <property type="protein sequence ID" value="HPBE_0001566901-mRNA-1"/>
    <property type="gene ID" value="HPBE_0001566901"/>
</dbReference>
<evidence type="ECO:0000313" key="2">
    <source>
        <dbReference type="Proteomes" id="UP000050761"/>
    </source>
</evidence>
<gene>
    <name evidence="1" type="ORF">HPBE_LOCUS15668</name>
</gene>
<name>A0A183G2V0_HELPZ</name>
<dbReference type="Proteomes" id="UP000050761">
    <property type="component" value="Unassembled WGS sequence"/>
</dbReference>
<reference evidence="3" key="2">
    <citation type="submission" date="2019-09" db="UniProtKB">
        <authorList>
            <consortium name="WormBaseParasite"/>
        </authorList>
    </citation>
    <scope>IDENTIFICATION</scope>
</reference>
<protein>
    <submittedName>
        <fullName evidence="3">Integrase</fullName>
    </submittedName>
</protein>
<keyword evidence="2" id="KW-1185">Reference proteome</keyword>
<accession>A0A3P7ZSS5</accession>
<dbReference type="AlphaFoldDB" id="A0A183G2V0"/>
<evidence type="ECO:0000313" key="1">
    <source>
        <dbReference type="EMBL" id="VDP03522.1"/>
    </source>
</evidence>
<organism evidence="2 3">
    <name type="scientific">Heligmosomoides polygyrus</name>
    <name type="common">Parasitic roundworm</name>
    <dbReference type="NCBI Taxonomy" id="6339"/>
    <lineage>
        <taxon>Eukaryota</taxon>
        <taxon>Metazoa</taxon>
        <taxon>Ecdysozoa</taxon>
        <taxon>Nematoda</taxon>
        <taxon>Chromadorea</taxon>
        <taxon>Rhabditida</taxon>
        <taxon>Rhabditina</taxon>
        <taxon>Rhabditomorpha</taxon>
        <taxon>Strongyloidea</taxon>
        <taxon>Heligmosomidae</taxon>
        <taxon>Heligmosomoides</taxon>
    </lineage>
</organism>
<accession>A0A183G2V0</accession>
<evidence type="ECO:0000313" key="3">
    <source>
        <dbReference type="WBParaSite" id="HPBE_0001566901-mRNA-1"/>
    </source>
</evidence>
<dbReference type="EMBL" id="UZAH01028978">
    <property type="protein sequence ID" value="VDP03522.1"/>
    <property type="molecule type" value="Genomic_DNA"/>
</dbReference>
<reference evidence="1 2" key="1">
    <citation type="submission" date="2018-11" db="EMBL/GenBank/DDBJ databases">
        <authorList>
            <consortium name="Pathogen Informatics"/>
        </authorList>
    </citation>
    <scope>NUCLEOTIDE SEQUENCE [LARGE SCALE GENOMIC DNA]</scope>
</reference>
<proteinExistence type="predicted"/>